<gene>
    <name evidence="1" type="ORF">GQE98_16460</name>
</gene>
<keyword evidence="2" id="KW-1185">Reference proteome</keyword>
<evidence type="ECO:0000313" key="2">
    <source>
        <dbReference type="Proteomes" id="UP000476030"/>
    </source>
</evidence>
<evidence type="ECO:0000313" key="1">
    <source>
        <dbReference type="EMBL" id="MZR32232.1"/>
    </source>
</evidence>
<organism evidence="1 2">
    <name type="scientific">Sneathiella litorea</name>
    <dbReference type="NCBI Taxonomy" id="2606216"/>
    <lineage>
        <taxon>Bacteria</taxon>
        <taxon>Pseudomonadati</taxon>
        <taxon>Pseudomonadota</taxon>
        <taxon>Alphaproteobacteria</taxon>
        <taxon>Sneathiellales</taxon>
        <taxon>Sneathiellaceae</taxon>
        <taxon>Sneathiella</taxon>
    </lineage>
</organism>
<dbReference type="InterPro" id="IPR024409">
    <property type="entry name" value="DUF3833"/>
</dbReference>
<dbReference type="RefSeq" id="WP_161316795.1">
    <property type="nucleotide sequence ID" value="NZ_WTUW01000009.1"/>
</dbReference>
<comment type="caution">
    <text evidence="1">The sequence shown here is derived from an EMBL/GenBank/DDBJ whole genome shotgun (WGS) entry which is preliminary data.</text>
</comment>
<reference evidence="1 2" key="1">
    <citation type="submission" date="2019-12" db="EMBL/GenBank/DDBJ databases">
        <title>Snethiella sp. nov. sp. isolated from sea sand.</title>
        <authorList>
            <person name="Kim J."/>
            <person name="Jeong S.E."/>
            <person name="Jung H.S."/>
            <person name="Jeon C.O."/>
        </authorList>
    </citation>
    <scope>NUCLEOTIDE SEQUENCE [LARGE SCALE GENOMIC DNA]</scope>
    <source>
        <strain evidence="1 2">DP05</strain>
    </source>
</reference>
<dbReference type="PROSITE" id="PS51257">
    <property type="entry name" value="PROKAR_LIPOPROTEIN"/>
    <property type="match status" value="1"/>
</dbReference>
<protein>
    <submittedName>
        <fullName evidence="1">DUF3833 family protein</fullName>
    </submittedName>
</protein>
<dbReference type="Pfam" id="PF12915">
    <property type="entry name" value="DUF3833"/>
    <property type="match status" value="1"/>
</dbReference>
<proteinExistence type="predicted"/>
<accession>A0A6L8WCW0</accession>
<name>A0A6L8WCW0_9PROT</name>
<sequence length="178" mass="20303">MIRGALVGLILAFIAGCSGMKAEQFAETTPALELFDYFEGRTLAWGIFEDRFGNLRRQFEVTIDGKVDGDTLTLDEYFLYRDGETDRRVWTIQREDEHNYTGTAGDVIGSAKGVLYGNALNWRYDMDLKVGEDVWRVTFNDWLYRQPGDVIINRATVSRWGFTIGTITLFFKKDGVSP</sequence>
<dbReference type="Proteomes" id="UP000476030">
    <property type="component" value="Unassembled WGS sequence"/>
</dbReference>
<dbReference type="AlphaFoldDB" id="A0A6L8WCW0"/>
<dbReference type="EMBL" id="WTUW01000009">
    <property type="protein sequence ID" value="MZR32232.1"/>
    <property type="molecule type" value="Genomic_DNA"/>
</dbReference>